<evidence type="ECO:0000313" key="2">
    <source>
        <dbReference type="EMBL" id="KIJ06453.1"/>
    </source>
</evidence>
<dbReference type="AlphaFoldDB" id="A0A0C9T507"/>
<evidence type="ECO:0000256" key="1">
    <source>
        <dbReference type="SAM" id="MobiDB-lite"/>
    </source>
</evidence>
<keyword evidence="3" id="KW-1185">Reference proteome</keyword>
<dbReference type="PANTHER" id="PTHR40470:SF1">
    <property type="entry name" value="PHYTANOYL-COA DIOXYGENASE FAMILY PROTEIN (AFU_ORTHOLOGUE AFUA_2G15850)"/>
    <property type="match status" value="1"/>
</dbReference>
<dbReference type="EMBL" id="KN820319">
    <property type="protein sequence ID" value="KIJ06453.1"/>
    <property type="molecule type" value="Genomic_DNA"/>
</dbReference>
<gene>
    <name evidence="2" type="ORF">PAXINDRAFT_158726</name>
</gene>
<feature type="region of interest" description="Disordered" evidence="1">
    <location>
        <begin position="1"/>
        <end position="29"/>
    </location>
</feature>
<dbReference type="OrthoDB" id="2106152at2759"/>
<name>A0A0C9T507_PAXIN</name>
<sequence>PLSHKVPRTEAQRALSKTLEPPRDPMDMPGAIRVTLQPGETVFYNSNILHCATYDSQQRRATLHGCMGDIRGGSTRARNVLQHGLLWMKEDRFRDTLDEKGKMMLNSLIEMQNSVKEDVGYSLTN</sequence>
<organism evidence="2 3">
    <name type="scientific">Paxillus involutus ATCC 200175</name>
    <dbReference type="NCBI Taxonomy" id="664439"/>
    <lineage>
        <taxon>Eukaryota</taxon>
        <taxon>Fungi</taxon>
        <taxon>Dikarya</taxon>
        <taxon>Basidiomycota</taxon>
        <taxon>Agaricomycotina</taxon>
        <taxon>Agaricomycetes</taxon>
        <taxon>Agaricomycetidae</taxon>
        <taxon>Boletales</taxon>
        <taxon>Paxilineae</taxon>
        <taxon>Paxillaceae</taxon>
        <taxon>Paxillus</taxon>
    </lineage>
</organism>
<dbReference type="Proteomes" id="UP000053647">
    <property type="component" value="Unassembled WGS sequence"/>
</dbReference>
<dbReference type="SUPFAM" id="SSF51197">
    <property type="entry name" value="Clavaminate synthase-like"/>
    <property type="match status" value="1"/>
</dbReference>
<accession>A0A0C9T507</accession>
<reference evidence="3" key="2">
    <citation type="submission" date="2015-01" db="EMBL/GenBank/DDBJ databases">
        <title>Evolutionary Origins and Diversification of the Mycorrhizal Mutualists.</title>
        <authorList>
            <consortium name="DOE Joint Genome Institute"/>
            <consortium name="Mycorrhizal Genomics Consortium"/>
            <person name="Kohler A."/>
            <person name="Kuo A."/>
            <person name="Nagy L.G."/>
            <person name="Floudas D."/>
            <person name="Copeland A."/>
            <person name="Barry K.W."/>
            <person name="Cichocki N."/>
            <person name="Veneault-Fourrey C."/>
            <person name="LaButti K."/>
            <person name="Lindquist E.A."/>
            <person name="Lipzen A."/>
            <person name="Lundell T."/>
            <person name="Morin E."/>
            <person name="Murat C."/>
            <person name="Riley R."/>
            <person name="Ohm R."/>
            <person name="Sun H."/>
            <person name="Tunlid A."/>
            <person name="Henrissat B."/>
            <person name="Grigoriev I.V."/>
            <person name="Hibbett D.S."/>
            <person name="Martin F."/>
        </authorList>
    </citation>
    <scope>NUCLEOTIDE SEQUENCE [LARGE SCALE GENOMIC DNA]</scope>
    <source>
        <strain evidence="3">ATCC 200175</strain>
    </source>
</reference>
<dbReference type="Gene3D" id="2.60.120.620">
    <property type="entry name" value="q2cbj1_9rhob like domain"/>
    <property type="match status" value="1"/>
</dbReference>
<reference evidence="2 3" key="1">
    <citation type="submission" date="2014-06" db="EMBL/GenBank/DDBJ databases">
        <authorList>
            <consortium name="DOE Joint Genome Institute"/>
            <person name="Kuo A."/>
            <person name="Kohler A."/>
            <person name="Nagy L.G."/>
            <person name="Floudas D."/>
            <person name="Copeland A."/>
            <person name="Barry K.W."/>
            <person name="Cichocki N."/>
            <person name="Veneault-Fourrey C."/>
            <person name="LaButti K."/>
            <person name="Lindquist E.A."/>
            <person name="Lipzen A."/>
            <person name="Lundell T."/>
            <person name="Morin E."/>
            <person name="Murat C."/>
            <person name="Sun H."/>
            <person name="Tunlid A."/>
            <person name="Henrissat B."/>
            <person name="Grigoriev I.V."/>
            <person name="Hibbett D.S."/>
            <person name="Martin F."/>
            <person name="Nordberg H.P."/>
            <person name="Cantor M.N."/>
            <person name="Hua S.X."/>
        </authorList>
    </citation>
    <scope>NUCLEOTIDE SEQUENCE [LARGE SCALE GENOMIC DNA]</scope>
    <source>
        <strain evidence="2 3">ATCC 200175</strain>
    </source>
</reference>
<feature type="non-terminal residue" evidence="2">
    <location>
        <position position="125"/>
    </location>
</feature>
<evidence type="ECO:0000313" key="3">
    <source>
        <dbReference type="Proteomes" id="UP000053647"/>
    </source>
</evidence>
<evidence type="ECO:0008006" key="4">
    <source>
        <dbReference type="Google" id="ProtNLM"/>
    </source>
</evidence>
<protein>
    <recommendedName>
        <fullName evidence="4">Phytanoyl-CoA dioxygenase</fullName>
    </recommendedName>
</protein>
<dbReference type="PANTHER" id="PTHR40470">
    <property type="entry name" value="PHYTANOYL-COA DIOXYGENASE FAMILY PROTEIN (AFU_ORTHOLOGUE AFUA_2G15850)"/>
    <property type="match status" value="1"/>
</dbReference>
<proteinExistence type="predicted"/>
<dbReference type="HOGENOM" id="CLU_1998005_0_0_1"/>